<evidence type="ECO:0000313" key="2">
    <source>
        <dbReference type="Proteomes" id="UP000282433"/>
    </source>
</evidence>
<proteinExistence type="predicted"/>
<dbReference type="Gene3D" id="3.40.718.10">
    <property type="entry name" value="Isopropylmalate Dehydrogenase"/>
    <property type="match status" value="1"/>
</dbReference>
<protein>
    <submittedName>
        <fullName evidence="1">Tartrate dehydrogenase</fullName>
    </submittedName>
</protein>
<organism evidence="1 2">
    <name type="scientific">Klebsiella pneumoniae</name>
    <dbReference type="NCBI Taxonomy" id="573"/>
    <lineage>
        <taxon>Bacteria</taxon>
        <taxon>Pseudomonadati</taxon>
        <taxon>Pseudomonadota</taxon>
        <taxon>Gammaproteobacteria</taxon>
        <taxon>Enterobacterales</taxon>
        <taxon>Enterobacteriaceae</taxon>
        <taxon>Klebsiella/Raoultella group</taxon>
        <taxon>Klebsiella</taxon>
        <taxon>Klebsiella pneumoniae complex</taxon>
    </lineage>
</organism>
<dbReference type="SUPFAM" id="SSF53659">
    <property type="entry name" value="Isocitrate/Isopropylmalate dehydrogenase-like"/>
    <property type="match status" value="1"/>
</dbReference>
<sequence length="48" mass="5119">MLEHLGERHAAALIMESIEYVCEKGILTPDVGGSANTAEVTRARGALH</sequence>
<dbReference type="AlphaFoldDB" id="A0A447RJG6"/>
<name>A0A447RJG6_KLEPN</name>
<reference evidence="1 2" key="1">
    <citation type="submission" date="2018-12" db="EMBL/GenBank/DDBJ databases">
        <authorList>
            <consortium name="Pathogen Informatics"/>
        </authorList>
    </citation>
    <scope>NUCLEOTIDE SEQUENCE [LARGE SCALE GENOMIC DNA]</scope>
    <source>
        <strain evidence="1 2">NCTC13635</strain>
    </source>
</reference>
<evidence type="ECO:0000313" key="1">
    <source>
        <dbReference type="EMBL" id="VEA99965.1"/>
    </source>
</evidence>
<dbReference type="Proteomes" id="UP000282433">
    <property type="component" value="Chromosome"/>
</dbReference>
<accession>A0A447RJG6</accession>
<dbReference type="EMBL" id="LR134162">
    <property type="protein sequence ID" value="VEA99965.1"/>
    <property type="molecule type" value="Genomic_DNA"/>
</dbReference>
<gene>
    <name evidence="1" type="ORF">NCTC13635_00947</name>
</gene>